<keyword evidence="3" id="KW-1185">Reference proteome</keyword>
<gene>
    <name evidence="2" type="ORF">WICPIJ_001973</name>
</gene>
<dbReference type="EMBL" id="JAEUBG010001036">
    <property type="protein sequence ID" value="KAH3687059.1"/>
    <property type="molecule type" value="Genomic_DNA"/>
</dbReference>
<dbReference type="Proteomes" id="UP000774326">
    <property type="component" value="Unassembled WGS sequence"/>
</dbReference>
<evidence type="ECO:0000313" key="2">
    <source>
        <dbReference type="EMBL" id="KAH3687059.1"/>
    </source>
</evidence>
<sequence length="104" mass="11165">MVLSSKCREQATTDKTFRGVTVDGSNVFNRSPLFVVFTVLLAPLELDRVVMVFDEDEGTRSPLIDGNPVEGERSSESDELPGPVATVPVCGMSSGPEFMAVDPS</sequence>
<accession>A0A9P8QCN5</accession>
<dbReference type="AlphaFoldDB" id="A0A9P8QCN5"/>
<comment type="caution">
    <text evidence="2">The sequence shown here is derived from an EMBL/GenBank/DDBJ whole genome shotgun (WGS) entry which is preliminary data.</text>
</comment>
<evidence type="ECO:0000313" key="3">
    <source>
        <dbReference type="Proteomes" id="UP000774326"/>
    </source>
</evidence>
<feature type="region of interest" description="Disordered" evidence="1">
    <location>
        <begin position="58"/>
        <end position="88"/>
    </location>
</feature>
<reference evidence="2" key="1">
    <citation type="journal article" date="2021" name="Open Biol.">
        <title>Shared evolutionary footprints suggest mitochondrial oxidative damage underlies multiple complex I losses in fungi.</title>
        <authorList>
            <person name="Schikora-Tamarit M.A."/>
            <person name="Marcet-Houben M."/>
            <person name="Nosek J."/>
            <person name="Gabaldon T."/>
        </authorList>
    </citation>
    <scope>NUCLEOTIDE SEQUENCE</scope>
    <source>
        <strain evidence="2">CBS2887</strain>
    </source>
</reference>
<evidence type="ECO:0000256" key="1">
    <source>
        <dbReference type="SAM" id="MobiDB-lite"/>
    </source>
</evidence>
<proteinExistence type="predicted"/>
<protein>
    <submittedName>
        <fullName evidence="2">Uncharacterized protein</fullName>
    </submittedName>
</protein>
<organism evidence="2 3">
    <name type="scientific">Wickerhamomyces pijperi</name>
    <name type="common">Yeast</name>
    <name type="synonym">Pichia pijperi</name>
    <dbReference type="NCBI Taxonomy" id="599730"/>
    <lineage>
        <taxon>Eukaryota</taxon>
        <taxon>Fungi</taxon>
        <taxon>Dikarya</taxon>
        <taxon>Ascomycota</taxon>
        <taxon>Saccharomycotina</taxon>
        <taxon>Saccharomycetes</taxon>
        <taxon>Phaffomycetales</taxon>
        <taxon>Wickerhamomycetaceae</taxon>
        <taxon>Wickerhamomyces</taxon>
    </lineage>
</organism>
<name>A0A9P8QCN5_WICPI</name>
<reference evidence="2" key="2">
    <citation type="submission" date="2021-01" db="EMBL/GenBank/DDBJ databases">
        <authorList>
            <person name="Schikora-Tamarit M.A."/>
        </authorList>
    </citation>
    <scope>NUCLEOTIDE SEQUENCE</scope>
    <source>
        <strain evidence="2">CBS2887</strain>
    </source>
</reference>